<organism evidence="1 2">
    <name type="scientific">Gossypium stocksii</name>
    <dbReference type="NCBI Taxonomy" id="47602"/>
    <lineage>
        <taxon>Eukaryota</taxon>
        <taxon>Viridiplantae</taxon>
        <taxon>Streptophyta</taxon>
        <taxon>Embryophyta</taxon>
        <taxon>Tracheophyta</taxon>
        <taxon>Spermatophyta</taxon>
        <taxon>Magnoliopsida</taxon>
        <taxon>eudicotyledons</taxon>
        <taxon>Gunneridae</taxon>
        <taxon>Pentapetalae</taxon>
        <taxon>rosids</taxon>
        <taxon>malvids</taxon>
        <taxon>Malvales</taxon>
        <taxon>Malvaceae</taxon>
        <taxon>Malvoideae</taxon>
        <taxon>Gossypium</taxon>
    </lineage>
</organism>
<evidence type="ECO:0000313" key="2">
    <source>
        <dbReference type="Proteomes" id="UP000828251"/>
    </source>
</evidence>
<gene>
    <name evidence="1" type="ORF">J1N35_002412</name>
</gene>
<protein>
    <submittedName>
        <fullName evidence="1">Uncharacterized protein</fullName>
    </submittedName>
</protein>
<sequence>MKENAKKDRSMNAELYSQNLETFQVTEYISRRLRILPRSYRVDLQNRRYKCGMFQTLRRVKGRPTTMRIQNDMDIREQVDPKRCTICRIVGHNRSKCPHGNVYT</sequence>
<reference evidence="1 2" key="1">
    <citation type="journal article" date="2021" name="Plant Biotechnol. J.">
        <title>Multi-omics assisted identification of the key and species-specific regulatory components of drought-tolerant mechanisms in Gossypium stocksii.</title>
        <authorList>
            <person name="Yu D."/>
            <person name="Ke L."/>
            <person name="Zhang D."/>
            <person name="Wu Y."/>
            <person name="Sun Y."/>
            <person name="Mei J."/>
            <person name="Sun J."/>
            <person name="Sun Y."/>
        </authorList>
    </citation>
    <scope>NUCLEOTIDE SEQUENCE [LARGE SCALE GENOMIC DNA]</scope>
    <source>
        <strain evidence="2">cv. E1</strain>
        <tissue evidence="1">Leaf</tissue>
    </source>
</reference>
<keyword evidence="2" id="KW-1185">Reference proteome</keyword>
<feature type="non-terminal residue" evidence="1">
    <location>
        <position position="104"/>
    </location>
</feature>
<accession>A0A9D3WKY3</accession>
<evidence type="ECO:0000313" key="1">
    <source>
        <dbReference type="EMBL" id="KAH1131034.1"/>
    </source>
</evidence>
<dbReference type="EMBL" id="JAIQCV010000001">
    <property type="protein sequence ID" value="KAH1131034.1"/>
    <property type="molecule type" value="Genomic_DNA"/>
</dbReference>
<dbReference type="OrthoDB" id="10357516at2759"/>
<dbReference type="AlphaFoldDB" id="A0A9D3WKY3"/>
<comment type="caution">
    <text evidence="1">The sequence shown here is derived from an EMBL/GenBank/DDBJ whole genome shotgun (WGS) entry which is preliminary data.</text>
</comment>
<name>A0A9D3WKY3_9ROSI</name>
<proteinExistence type="predicted"/>
<dbReference type="Proteomes" id="UP000828251">
    <property type="component" value="Unassembled WGS sequence"/>
</dbReference>